<organism evidence="1">
    <name type="scientific">marine sediment metagenome</name>
    <dbReference type="NCBI Taxonomy" id="412755"/>
    <lineage>
        <taxon>unclassified sequences</taxon>
        <taxon>metagenomes</taxon>
        <taxon>ecological metagenomes</taxon>
    </lineage>
</organism>
<sequence length="53" mass="6446">MKVWCIHCQDYEEQELIYEQEEFWVTYCPTHKEYTANTVEFMGPPPYSKVPVK</sequence>
<name>X0WEJ8_9ZZZZ</name>
<proteinExistence type="predicted"/>
<protein>
    <submittedName>
        <fullName evidence="1">Uncharacterized protein</fullName>
    </submittedName>
</protein>
<gene>
    <name evidence="1" type="ORF">S01H1_71601</name>
</gene>
<dbReference type="EMBL" id="BARS01047687">
    <property type="protein sequence ID" value="GAG29070.1"/>
    <property type="molecule type" value="Genomic_DNA"/>
</dbReference>
<evidence type="ECO:0000313" key="1">
    <source>
        <dbReference type="EMBL" id="GAG29070.1"/>
    </source>
</evidence>
<reference evidence="1" key="1">
    <citation type="journal article" date="2014" name="Front. Microbiol.">
        <title>High frequency of phylogenetically diverse reductive dehalogenase-homologous genes in deep subseafloor sedimentary metagenomes.</title>
        <authorList>
            <person name="Kawai M."/>
            <person name="Futagami T."/>
            <person name="Toyoda A."/>
            <person name="Takaki Y."/>
            <person name="Nishi S."/>
            <person name="Hori S."/>
            <person name="Arai W."/>
            <person name="Tsubouchi T."/>
            <person name="Morono Y."/>
            <person name="Uchiyama I."/>
            <person name="Ito T."/>
            <person name="Fujiyama A."/>
            <person name="Inagaki F."/>
            <person name="Takami H."/>
        </authorList>
    </citation>
    <scope>NUCLEOTIDE SEQUENCE</scope>
    <source>
        <strain evidence="1">Expedition CK06-06</strain>
    </source>
</reference>
<comment type="caution">
    <text evidence="1">The sequence shown here is derived from an EMBL/GenBank/DDBJ whole genome shotgun (WGS) entry which is preliminary data.</text>
</comment>
<accession>X0WEJ8</accession>
<dbReference type="AlphaFoldDB" id="X0WEJ8"/>